<evidence type="ECO:0000259" key="1">
    <source>
        <dbReference type="PROSITE" id="PS50112"/>
    </source>
</evidence>
<dbReference type="InterPro" id="IPR000014">
    <property type="entry name" value="PAS"/>
</dbReference>
<dbReference type="PROSITE" id="PS50112">
    <property type="entry name" value="PAS"/>
    <property type="match status" value="1"/>
</dbReference>
<proteinExistence type="predicted"/>
<accession>A0A7C4AIL2</accession>
<gene>
    <name evidence="2" type="ORF">ENV75_00630</name>
</gene>
<dbReference type="SUPFAM" id="SSF55785">
    <property type="entry name" value="PYP-like sensor domain (PAS domain)"/>
    <property type="match status" value="1"/>
</dbReference>
<evidence type="ECO:0000313" key="2">
    <source>
        <dbReference type="EMBL" id="HGG98953.1"/>
    </source>
</evidence>
<feature type="domain" description="PAS" evidence="1">
    <location>
        <begin position="18"/>
        <end position="69"/>
    </location>
</feature>
<dbReference type="CDD" id="cd00130">
    <property type="entry name" value="PAS"/>
    <property type="match status" value="1"/>
</dbReference>
<dbReference type="InterPro" id="IPR035965">
    <property type="entry name" value="PAS-like_dom_sf"/>
</dbReference>
<dbReference type="Gene3D" id="3.30.450.20">
    <property type="entry name" value="PAS domain"/>
    <property type="match status" value="1"/>
</dbReference>
<reference evidence="2" key="1">
    <citation type="journal article" date="2020" name="mSystems">
        <title>Genome- and Community-Level Interaction Insights into Carbon Utilization and Element Cycling Functions of Hydrothermarchaeota in Hydrothermal Sediment.</title>
        <authorList>
            <person name="Zhou Z."/>
            <person name="Liu Y."/>
            <person name="Xu W."/>
            <person name="Pan J."/>
            <person name="Luo Z.H."/>
            <person name="Li M."/>
        </authorList>
    </citation>
    <scope>NUCLEOTIDE SEQUENCE [LARGE SCALE GENOMIC DNA]</scope>
    <source>
        <strain evidence="2">SpSt-788</strain>
    </source>
</reference>
<dbReference type="AlphaFoldDB" id="A0A7C4AIL2"/>
<protein>
    <submittedName>
        <fullName evidence="2">PAS domain-containing protein</fullName>
    </submittedName>
</protein>
<dbReference type="Pfam" id="PF13426">
    <property type="entry name" value="PAS_9"/>
    <property type="match status" value="1"/>
</dbReference>
<sequence>MLRNFLKINETMVNLSKIDKIIFNVLENSDIFCLFCTSQGKVIYANTGALKIMDYAYRELIGKSIFSLFLIFLRLNHF</sequence>
<dbReference type="EMBL" id="DTHO01000006">
    <property type="protein sequence ID" value="HGG98953.1"/>
    <property type="molecule type" value="Genomic_DNA"/>
</dbReference>
<name>A0A7C4AIL2_9BACT</name>
<comment type="caution">
    <text evidence="2">The sequence shown here is derived from an EMBL/GenBank/DDBJ whole genome shotgun (WGS) entry which is preliminary data.</text>
</comment>
<organism evidence="2">
    <name type="scientific">Thermodesulfovibrio aggregans</name>
    <dbReference type="NCBI Taxonomy" id="86166"/>
    <lineage>
        <taxon>Bacteria</taxon>
        <taxon>Pseudomonadati</taxon>
        <taxon>Nitrospirota</taxon>
        <taxon>Thermodesulfovibrionia</taxon>
        <taxon>Thermodesulfovibrionales</taxon>
        <taxon>Thermodesulfovibrionaceae</taxon>
        <taxon>Thermodesulfovibrio</taxon>
    </lineage>
</organism>